<dbReference type="EMBL" id="CP102845">
    <property type="protein sequence ID" value="UVF18348.1"/>
    <property type="molecule type" value="Genomic_DNA"/>
</dbReference>
<feature type="region of interest" description="Disordered" evidence="3">
    <location>
        <begin position="423"/>
        <end position="453"/>
    </location>
</feature>
<protein>
    <submittedName>
        <fullName evidence="5">Cadherin domain-containing protein</fullName>
    </submittedName>
</protein>
<dbReference type="Proteomes" id="UP001017257">
    <property type="component" value="Chromosome"/>
</dbReference>
<dbReference type="InterPro" id="IPR011049">
    <property type="entry name" value="Serralysin-like_metalloprot_C"/>
</dbReference>
<dbReference type="InterPro" id="IPR015919">
    <property type="entry name" value="Cadherin-like_sf"/>
</dbReference>
<dbReference type="PANTHER" id="PTHR38340:SF1">
    <property type="entry name" value="S-LAYER PROTEIN"/>
    <property type="match status" value="1"/>
</dbReference>
<evidence type="ECO:0000313" key="5">
    <source>
        <dbReference type="EMBL" id="UVF18348.1"/>
    </source>
</evidence>
<accession>A0ABY5RM87</accession>
<dbReference type="PRINTS" id="PR00313">
    <property type="entry name" value="CABNDNGRPT"/>
</dbReference>
<organism evidence="5 6">
    <name type="scientific">Microvirga terrae</name>
    <dbReference type="NCBI Taxonomy" id="2740529"/>
    <lineage>
        <taxon>Bacteria</taxon>
        <taxon>Pseudomonadati</taxon>
        <taxon>Pseudomonadota</taxon>
        <taxon>Alphaproteobacteria</taxon>
        <taxon>Hyphomicrobiales</taxon>
        <taxon>Methylobacteriaceae</taxon>
        <taxon>Microvirga</taxon>
    </lineage>
</organism>
<name>A0ABY5RM87_9HYPH</name>
<keyword evidence="6" id="KW-1185">Reference proteome</keyword>
<evidence type="ECO:0000313" key="6">
    <source>
        <dbReference type="Proteomes" id="UP001017257"/>
    </source>
</evidence>
<comment type="subcellular location">
    <subcellularLocation>
        <location evidence="1">Secreted</location>
    </subcellularLocation>
</comment>
<dbReference type="SUPFAM" id="SSF49313">
    <property type="entry name" value="Cadherin-like"/>
    <property type="match status" value="1"/>
</dbReference>
<dbReference type="PROSITE" id="PS00330">
    <property type="entry name" value="HEMOLYSIN_CALCIUM"/>
    <property type="match status" value="3"/>
</dbReference>
<feature type="compositionally biased region" description="Gly residues" evidence="3">
    <location>
        <begin position="429"/>
        <end position="438"/>
    </location>
</feature>
<dbReference type="Pfam" id="PF00353">
    <property type="entry name" value="HemolysinCabind"/>
    <property type="match status" value="2"/>
</dbReference>
<proteinExistence type="predicted"/>
<dbReference type="Pfam" id="PF00028">
    <property type="entry name" value="Cadherin"/>
    <property type="match status" value="1"/>
</dbReference>
<reference evidence="5" key="1">
    <citation type="submission" date="2022-08" db="EMBL/GenBank/DDBJ databases">
        <title>Microvirga terrae sp. nov., isolated from soil.</title>
        <authorList>
            <person name="Kim K.H."/>
            <person name="Seo Y.L."/>
            <person name="Kim J.M."/>
            <person name="Lee J.K."/>
            <person name="Han D.M."/>
            <person name="Jeon C.O."/>
        </authorList>
    </citation>
    <scope>NUCLEOTIDE SEQUENCE</scope>
    <source>
        <strain evidence="5">R24</strain>
    </source>
</reference>
<dbReference type="InterPro" id="IPR018511">
    <property type="entry name" value="Hemolysin-typ_Ca-bd_CS"/>
</dbReference>
<dbReference type="InterPro" id="IPR050557">
    <property type="entry name" value="RTX_toxin/Mannuronan_C5-epim"/>
</dbReference>
<dbReference type="SUPFAM" id="SSF51120">
    <property type="entry name" value="beta-Roll"/>
    <property type="match status" value="1"/>
</dbReference>
<evidence type="ECO:0000256" key="3">
    <source>
        <dbReference type="SAM" id="MobiDB-lite"/>
    </source>
</evidence>
<evidence type="ECO:0000256" key="1">
    <source>
        <dbReference type="ARBA" id="ARBA00004613"/>
    </source>
</evidence>
<dbReference type="CDD" id="cd11304">
    <property type="entry name" value="Cadherin_repeat"/>
    <property type="match status" value="1"/>
</dbReference>
<dbReference type="PANTHER" id="PTHR38340">
    <property type="entry name" value="S-LAYER PROTEIN"/>
    <property type="match status" value="1"/>
</dbReference>
<sequence length="613" mass="65307">MNADGDDIVYAYGYEIENRSFDGGAGQDTFQLKGGGYFNISLAADFTGFEIIQGTLGEDTISIAGSQLADVQRIDGGTGYNYLYLSGPTVDLTGKSILGFQSIQLISDGMTVQADSFDVAHLLWGMGSDNDGLVLEDVNLTNAQRLILHNQGIDRITDATGDTTVNEKAQIAGLGGDRVIVTGGQYTLIDVGRDAVITDDRGAIRSLEVSFRHLGQHDVEGIFFLTASDRVTYETSSFRTKAVYVDGVLIGTCEDFISLSFNFNNDATPERVTEVLRAIAFRSNGQGYLPAAEAAVDIRVTDAGGRVTQSSMILENANDAPAVLDLIYGKIEEGAKADTYVGWLTAGDRNMGDTPTLRYSLVDDADGRFKIVGDRLVVADGAKLDFEQAQTHQVVIRVTDRRGLYLEKTFTIDVTDNAADNPTVPNEGVVGGESLVGGRGKDTLSGGAGNDSLSGGTGDDVLYGGAGHDVLKGGGSADKLYGGSGDDILYGGDGKDYLHGSAGKDAFAFTSKATGANIDRIADFNVKYDRIYLDNRIFTKLGKQGSEVSPAKLSSKFFTVGDKARDKDDYVIHDREKGVLLYDADGSGSRHEAAEIATLSKNLKLSASHLFVI</sequence>
<dbReference type="Gene3D" id="2.150.10.10">
    <property type="entry name" value="Serralysin-like metalloprotease, C-terminal"/>
    <property type="match status" value="1"/>
</dbReference>
<evidence type="ECO:0000259" key="4">
    <source>
        <dbReference type="PROSITE" id="PS50268"/>
    </source>
</evidence>
<gene>
    <name evidence="5" type="ORF">HPT29_017760</name>
</gene>
<evidence type="ECO:0000256" key="2">
    <source>
        <dbReference type="ARBA" id="ARBA00022525"/>
    </source>
</evidence>
<feature type="domain" description="Cadherin" evidence="4">
    <location>
        <begin position="331"/>
        <end position="424"/>
    </location>
</feature>
<dbReference type="InterPro" id="IPR002126">
    <property type="entry name" value="Cadherin-like_dom"/>
</dbReference>
<dbReference type="PROSITE" id="PS50268">
    <property type="entry name" value="CADHERIN_2"/>
    <property type="match status" value="1"/>
</dbReference>
<dbReference type="InterPro" id="IPR001343">
    <property type="entry name" value="Hemolysn_Ca-bd"/>
</dbReference>
<dbReference type="Gene3D" id="2.60.40.60">
    <property type="entry name" value="Cadherins"/>
    <property type="match status" value="1"/>
</dbReference>
<keyword evidence="2" id="KW-0964">Secreted</keyword>
<dbReference type="RefSeq" id="WP_173948529.1">
    <property type="nucleotide sequence ID" value="NZ_CP102845.1"/>
</dbReference>